<dbReference type="OrthoDB" id="2960996at2"/>
<feature type="domain" description="Restriction endonuclease type IV Mrr" evidence="1">
    <location>
        <begin position="20"/>
        <end position="100"/>
    </location>
</feature>
<dbReference type="Pfam" id="PF04471">
    <property type="entry name" value="Mrr_cat"/>
    <property type="match status" value="1"/>
</dbReference>
<evidence type="ECO:0000259" key="1">
    <source>
        <dbReference type="Pfam" id="PF04471"/>
    </source>
</evidence>
<dbReference type="InterPro" id="IPR007560">
    <property type="entry name" value="Restrct_endonuc_IV_Mrr"/>
</dbReference>
<proteinExistence type="predicted"/>
<dbReference type="EMBL" id="JANJ01000005">
    <property type="protein sequence ID" value="EXI62144.1"/>
    <property type="molecule type" value="Genomic_DNA"/>
</dbReference>
<dbReference type="RefSeq" id="WP_051498319.1">
    <property type="nucleotide sequence ID" value="NZ_JANJ01000005.1"/>
</dbReference>
<protein>
    <recommendedName>
        <fullName evidence="1">Restriction endonuclease type IV Mrr domain-containing protein</fullName>
    </recommendedName>
</protein>
<gene>
    <name evidence="2" type="ORF">AK33_08005</name>
</gene>
<keyword evidence="3" id="KW-1185">Reference proteome</keyword>
<reference evidence="2 3" key="1">
    <citation type="journal article" date="2014" name="Genome Announc.">
        <title>Genome Sequence of a Presumptive Mannheimia haemolytica Strain with an A1/A6-Cross-Reactive Serotype from a White-Tailed Deer (Odocoileus virginianus).</title>
        <authorList>
            <person name="Lawrence P.K."/>
            <person name="Bey R.F."/>
            <person name="Wiener B."/>
            <person name="Kittichotirat W."/>
            <person name="Bumgarner R.E."/>
        </authorList>
    </citation>
    <scope>NUCLEOTIDE SEQUENCE [LARGE SCALE GENOMIC DNA]</scope>
    <source>
        <strain evidence="2 3">PKL10</strain>
    </source>
</reference>
<dbReference type="AlphaFoldDB" id="A0A011P6Q7"/>
<organism evidence="2 3">
    <name type="scientific">Mannheimia granulomatis</name>
    <dbReference type="NCBI Taxonomy" id="85402"/>
    <lineage>
        <taxon>Bacteria</taxon>
        <taxon>Pseudomonadati</taxon>
        <taxon>Pseudomonadota</taxon>
        <taxon>Gammaproteobacteria</taxon>
        <taxon>Pasteurellales</taxon>
        <taxon>Pasteurellaceae</taxon>
        <taxon>Mannheimia</taxon>
    </lineage>
</organism>
<dbReference type="PATRIC" id="fig|1450449.3.peg.1580"/>
<dbReference type="Proteomes" id="UP000054123">
    <property type="component" value="Unassembled WGS sequence"/>
</dbReference>
<evidence type="ECO:0000313" key="3">
    <source>
        <dbReference type="Proteomes" id="UP000054123"/>
    </source>
</evidence>
<sequence>MSVIDFKEIPEAHKGGGNQDSFELFAHSFMQKIGVGVPYEINRGADGGIDFLLEEDRKGSLGTTTFKWLVSCKHKAFSGKAVQPIDEEDLFDRVNTNNCQGFIGFYSTVVSSGLKKKFDELRRKRIEVKIF</sequence>
<name>A0A011P6Q7_9PAST</name>
<dbReference type="GO" id="GO:0003677">
    <property type="term" value="F:DNA binding"/>
    <property type="evidence" value="ECO:0007669"/>
    <property type="project" value="InterPro"/>
</dbReference>
<evidence type="ECO:0000313" key="2">
    <source>
        <dbReference type="EMBL" id="EXI62144.1"/>
    </source>
</evidence>
<comment type="caution">
    <text evidence="2">The sequence shown here is derived from an EMBL/GenBank/DDBJ whole genome shotgun (WGS) entry which is preliminary data.</text>
</comment>
<dbReference type="GO" id="GO:0004519">
    <property type="term" value="F:endonuclease activity"/>
    <property type="evidence" value="ECO:0007669"/>
    <property type="project" value="InterPro"/>
</dbReference>
<accession>A0A011P6Q7</accession>
<dbReference type="GO" id="GO:0009307">
    <property type="term" value="P:DNA restriction-modification system"/>
    <property type="evidence" value="ECO:0007669"/>
    <property type="project" value="InterPro"/>
</dbReference>